<evidence type="ECO:0000313" key="1">
    <source>
        <dbReference type="EMBL" id="CEL92299.1"/>
    </source>
</evidence>
<dbReference type="Proteomes" id="UP000041254">
    <property type="component" value="Unassembled WGS sequence"/>
</dbReference>
<dbReference type="AlphaFoldDB" id="A0A0G4EAL8"/>
<protein>
    <submittedName>
        <fullName evidence="1">Uncharacterized protein</fullName>
    </submittedName>
</protein>
<organism evidence="1 2">
    <name type="scientific">Vitrella brassicaformis (strain CCMP3155)</name>
    <dbReference type="NCBI Taxonomy" id="1169540"/>
    <lineage>
        <taxon>Eukaryota</taxon>
        <taxon>Sar</taxon>
        <taxon>Alveolata</taxon>
        <taxon>Colpodellida</taxon>
        <taxon>Vitrellaceae</taxon>
        <taxon>Vitrella</taxon>
    </lineage>
</organism>
<sequence length="188" mass="21145">MSEELLQVENQLKDDLAGFDSSLKGALSWGLPRLNLVQHMRAGPPHTDDKGGVPLSVDDFKDPAQIPIFISFLRDFLLRFKKHIGDANRMEHSSKAFYDSTMARAKSGKEPDEMVKYAKRLRNSQHKHYHSMLKLAHAGMKRIQAAIDILEKAQKGTLPGNWKDSLKELGVILASTRAQLLQLSSRVD</sequence>
<proteinExistence type="predicted"/>
<evidence type="ECO:0000313" key="2">
    <source>
        <dbReference type="Proteomes" id="UP000041254"/>
    </source>
</evidence>
<reference evidence="1 2" key="1">
    <citation type="submission" date="2014-11" db="EMBL/GenBank/DDBJ databases">
        <authorList>
            <person name="Zhu J."/>
            <person name="Qi W."/>
            <person name="Song R."/>
        </authorList>
    </citation>
    <scope>NUCLEOTIDE SEQUENCE [LARGE SCALE GENOMIC DNA]</scope>
</reference>
<dbReference type="InParanoid" id="A0A0G4EAL8"/>
<accession>A0A0G4EAL8</accession>
<dbReference type="VEuPathDB" id="CryptoDB:Vbra_11025"/>
<gene>
    <name evidence="1" type="ORF">Vbra_11025</name>
</gene>
<keyword evidence="2" id="KW-1185">Reference proteome</keyword>
<dbReference type="EMBL" id="CDMY01000061">
    <property type="protein sequence ID" value="CEL92299.1"/>
    <property type="molecule type" value="Genomic_DNA"/>
</dbReference>
<name>A0A0G4EAL8_VITBC</name>